<name>A0ABD1YSZ2_9MARC</name>
<proteinExistence type="predicted"/>
<keyword evidence="3" id="KW-1185">Reference proteome</keyword>
<dbReference type="AlphaFoldDB" id="A0ABD1YSZ2"/>
<dbReference type="Proteomes" id="UP001605036">
    <property type="component" value="Unassembled WGS sequence"/>
</dbReference>
<reference evidence="2 3" key="1">
    <citation type="submission" date="2024-09" db="EMBL/GenBank/DDBJ databases">
        <title>Chromosome-scale assembly of Riccia fluitans.</title>
        <authorList>
            <person name="Paukszto L."/>
            <person name="Sawicki J."/>
            <person name="Karawczyk K."/>
            <person name="Piernik-Szablinska J."/>
            <person name="Szczecinska M."/>
            <person name="Mazdziarz M."/>
        </authorList>
    </citation>
    <scope>NUCLEOTIDE SEQUENCE [LARGE SCALE GENOMIC DNA]</scope>
    <source>
        <strain evidence="2">Rf_01</strain>
        <tissue evidence="2">Aerial parts of the thallus</tissue>
    </source>
</reference>
<evidence type="ECO:0000313" key="3">
    <source>
        <dbReference type="Proteomes" id="UP001605036"/>
    </source>
</evidence>
<accession>A0ABD1YSZ2</accession>
<protein>
    <submittedName>
        <fullName evidence="2">Uncharacterized protein</fullName>
    </submittedName>
</protein>
<sequence>MNQYLHWYSNREALTRAGRVKQRENRGRSGPGEETQRGPARSYGRSGTENNRHLLRESPSNTFCTARNLKNC</sequence>
<feature type="region of interest" description="Disordered" evidence="1">
    <location>
        <begin position="1"/>
        <end position="60"/>
    </location>
</feature>
<comment type="caution">
    <text evidence="2">The sequence shown here is derived from an EMBL/GenBank/DDBJ whole genome shotgun (WGS) entry which is preliminary data.</text>
</comment>
<evidence type="ECO:0000313" key="2">
    <source>
        <dbReference type="EMBL" id="KAL2633683.1"/>
    </source>
</evidence>
<evidence type="ECO:0000256" key="1">
    <source>
        <dbReference type="SAM" id="MobiDB-lite"/>
    </source>
</evidence>
<organism evidence="2 3">
    <name type="scientific">Riccia fluitans</name>
    <dbReference type="NCBI Taxonomy" id="41844"/>
    <lineage>
        <taxon>Eukaryota</taxon>
        <taxon>Viridiplantae</taxon>
        <taxon>Streptophyta</taxon>
        <taxon>Embryophyta</taxon>
        <taxon>Marchantiophyta</taxon>
        <taxon>Marchantiopsida</taxon>
        <taxon>Marchantiidae</taxon>
        <taxon>Marchantiales</taxon>
        <taxon>Ricciaceae</taxon>
        <taxon>Riccia</taxon>
    </lineage>
</organism>
<dbReference type="EMBL" id="JBHFFA010000003">
    <property type="protein sequence ID" value="KAL2633683.1"/>
    <property type="molecule type" value="Genomic_DNA"/>
</dbReference>
<gene>
    <name evidence="2" type="ORF">R1flu_005162</name>
</gene>